<accession>A0ABV5M0I8</accession>
<proteinExistence type="predicted"/>
<feature type="transmembrane region" description="Helical" evidence="2">
    <location>
        <begin position="45"/>
        <end position="67"/>
    </location>
</feature>
<gene>
    <name evidence="3" type="ORF">ACFFTR_04585</name>
</gene>
<evidence type="ECO:0000313" key="3">
    <source>
        <dbReference type="EMBL" id="MFB9442363.1"/>
    </source>
</evidence>
<name>A0ABV5M0I8_9ACTN</name>
<sequence length="415" mass="43418">MLEDELRDTFAAKAGSAPPGSLASLDGFADAAIRGAARVRRRRRAAVSGLAGVIAVAAGSVAVLHTFTGGAPSGPSAPPGPVAQESPSQRPATGSTPTAPVTPSDMREFTGIGPSAEAAVKVRLQLPAKSTVTAAYQAKDGYLVVNTQPDGDKQLVLQQDDSEQQQVLVDDATNITVAKDTSTVAWASKGSMNVGTRSDEKTKKITGVKSVPVADGTEPVTFVGTNLVVSNDDKGFDVWHTDRGYSPTWDTTVVRVFGGTQDNSGVYAEVRSAVAGETAMCLALLQFDQPFKVKSKACGLPVAAKDGARISPDGHWLAYPVVGLKQVAILDLTTVFLTTNANASAAATTRAKLWNLTVTAKTVWLNAKTFVVDTGKKFLKLDPTGKADLTQPLDQDQDQDQGTDGVVLIEPLTEQ</sequence>
<comment type="caution">
    <text evidence="3">The sequence shown here is derived from an EMBL/GenBank/DDBJ whole genome shotgun (WGS) entry which is preliminary data.</text>
</comment>
<evidence type="ECO:0000256" key="1">
    <source>
        <dbReference type="SAM" id="MobiDB-lite"/>
    </source>
</evidence>
<dbReference type="EMBL" id="JBHMCA010000014">
    <property type="protein sequence ID" value="MFB9442363.1"/>
    <property type="molecule type" value="Genomic_DNA"/>
</dbReference>
<dbReference type="RefSeq" id="WP_223101023.1">
    <property type="nucleotide sequence ID" value="NZ_CP061913.1"/>
</dbReference>
<feature type="region of interest" description="Disordered" evidence="1">
    <location>
        <begin position="72"/>
        <end position="105"/>
    </location>
</feature>
<keyword evidence="4" id="KW-1185">Reference proteome</keyword>
<protein>
    <submittedName>
        <fullName evidence="3">Uncharacterized protein</fullName>
    </submittedName>
</protein>
<keyword evidence="2" id="KW-0812">Transmembrane</keyword>
<organism evidence="3 4">
    <name type="scientific">Dactylosporangium vinaceum</name>
    <dbReference type="NCBI Taxonomy" id="53362"/>
    <lineage>
        <taxon>Bacteria</taxon>
        <taxon>Bacillati</taxon>
        <taxon>Actinomycetota</taxon>
        <taxon>Actinomycetes</taxon>
        <taxon>Micromonosporales</taxon>
        <taxon>Micromonosporaceae</taxon>
        <taxon>Dactylosporangium</taxon>
    </lineage>
</organism>
<feature type="compositionally biased region" description="Polar residues" evidence="1">
    <location>
        <begin position="85"/>
        <end position="101"/>
    </location>
</feature>
<dbReference type="Proteomes" id="UP001589608">
    <property type="component" value="Unassembled WGS sequence"/>
</dbReference>
<feature type="region of interest" description="Disordered" evidence="1">
    <location>
        <begin position="1"/>
        <end position="21"/>
    </location>
</feature>
<evidence type="ECO:0000313" key="4">
    <source>
        <dbReference type="Proteomes" id="UP001589608"/>
    </source>
</evidence>
<keyword evidence="2" id="KW-0472">Membrane</keyword>
<dbReference type="SUPFAM" id="SSF82171">
    <property type="entry name" value="DPP6 N-terminal domain-like"/>
    <property type="match status" value="1"/>
</dbReference>
<feature type="region of interest" description="Disordered" evidence="1">
    <location>
        <begin position="389"/>
        <end position="415"/>
    </location>
</feature>
<keyword evidence="2" id="KW-1133">Transmembrane helix</keyword>
<evidence type="ECO:0000256" key="2">
    <source>
        <dbReference type="SAM" id="Phobius"/>
    </source>
</evidence>
<reference evidence="3 4" key="1">
    <citation type="submission" date="2024-09" db="EMBL/GenBank/DDBJ databases">
        <authorList>
            <person name="Sun Q."/>
            <person name="Mori K."/>
        </authorList>
    </citation>
    <scope>NUCLEOTIDE SEQUENCE [LARGE SCALE GENOMIC DNA]</scope>
    <source>
        <strain evidence="3 4">JCM 3307</strain>
    </source>
</reference>